<evidence type="ECO:0000313" key="3">
    <source>
        <dbReference type="Proteomes" id="UP001158576"/>
    </source>
</evidence>
<keyword evidence="3" id="KW-1185">Reference proteome</keyword>
<gene>
    <name evidence="2" type="ORF">OKIOD_LOCUS12172</name>
</gene>
<dbReference type="Proteomes" id="UP001158576">
    <property type="component" value="Chromosome 1"/>
</dbReference>
<keyword evidence="1" id="KW-0812">Transmembrane</keyword>
<dbReference type="EMBL" id="OU015566">
    <property type="protein sequence ID" value="CAG5107606.1"/>
    <property type="molecule type" value="Genomic_DNA"/>
</dbReference>
<proteinExistence type="predicted"/>
<name>A0ABN7SYB7_OIKDI</name>
<keyword evidence="1" id="KW-1133">Transmembrane helix</keyword>
<feature type="transmembrane region" description="Helical" evidence="1">
    <location>
        <begin position="12"/>
        <end position="29"/>
    </location>
</feature>
<keyword evidence="1" id="KW-0472">Membrane</keyword>
<sequence length="85" mass="9578">MNDETKVLLLKLLLLFVAIGSVVLFCFFAEKCTKKISDRDPESAEPDIAIENNAYDSHIPLEIIQPKEDQPPSYEEVINGQSIEL</sequence>
<reference evidence="2 3" key="1">
    <citation type="submission" date="2021-04" db="EMBL/GenBank/DDBJ databases">
        <authorList>
            <person name="Bliznina A."/>
        </authorList>
    </citation>
    <scope>NUCLEOTIDE SEQUENCE [LARGE SCALE GENOMIC DNA]</scope>
</reference>
<protein>
    <submittedName>
        <fullName evidence="2">Oidioi.mRNA.OKI2018_I69.chr1.g3407.t1.cds</fullName>
    </submittedName>
</protein>
<evidence type="ECO:0000313" key="2">
    <source>
        <dbReference type="EMBL" id="CAG5107606.1"/>
    </source>
</evidence>
<organism evidence="2 3">
    <name type="scientific">Oikopleura dioica</name>
    <name type="common">Tunicate</name>
    <dbReference type="NCBI Taxonomy" id="34765"/>
    <lineage>
        <taxon>Eukaryota</taxon>
        <taxon>Metazoa</taxon>
        <taxon>Chordata</taxon>
        <taxon>Tunicata</taxon>
        <taxon>Appendicularia</taxon>
        <taxon>Copelata</taxon>
        <taxon>Oikopleuridae</taxon>
        <taxon>Oikopleura</taxon>
    </lineage>
</organism>
<accession>A0ABN7SYB7</accession>
<evidence type="ECO:0000256" key="1">
    <source>
        <dbReference type="SAM" id="Phobius"/>
    </source>
</evidence>